<evidence type="ECO:0000256" key="1">
    <source>
        <dbReference type="SAM" id="MobiDB-lite"/>
    </source>
</evidence>
<gene>
    <name evidence="2" type="ORF">CCHR01_05423</name>
</gene>
<dbReference type="Proteomes" id="UP001243330">
    <property type="component" value="Unassembled WGS sequence"/>
</dbReference>
<evidence type="ECO:0000313" key="3">
    <source>
        <dbReference type="Proteomes" id="UP001243330"/>
    </source>
</evidence>
<accession>A0AAD9AR39</accession>
<keyword evidence="3" id="KW-1185">Reference proteome</keyword>
<proteinExistence type="predicted"/>
<sequence>MGPAEAGGGGGGKHRRRSPSSAGRREDSNDTWAAAVVLAIGLVISETTSPKGMGSGVLRPKKRFGDGEEDGGQGRAQAVGTLRQGEAEAEGARTIVKRCAARTTRADEEGRGMAMDTCRQRTGWR</sequence>
<dbReference type="EMBL" id="JAQOWY010000085">
    <property type="protein sequence ID" value="KAK1851990.1"/>
    <property type="molecule type" value="Genomic_DNA"/>
</dbReference>
<feature type="region of interest" description="Disordered" evidence="1">
    <location>
        <begin position="48"/>
        <end position="89"/>
    </location>
</feature>
<feature type="compositionally biased region" description="Gly residues" evidence="1">
    <location>
        <begin position="1"/>
        <end position="11"/>
    </location>
</feature>
<evidence type="ECO:0000313" key="2">
    <source>
        <dbReference type="EMBL" id="KAK1851990.1"/>
    </source>
</evidence>
<dbReference type="AlphaFoldDB" id="A0AAD9AR39"/>
<protein>
    <submittedName>
        <fullName evidence="2">Uncharacterized protein</fullName>
    </submittedName>
</protein>
<reference evidence="2" key="1">
    <citation type="submission" date="2023-01" db="EMBL/GenBank/DDBJ databases">
        <title>Colletotrichum chrysophilum M932 genome sequence.</title>
        <authorList>
            <person name="Baroncelli R."/>
        </authorList>
    </citation>
    <scope>NUCLEOTIDE SEQUENCE</scope>
    <source>
        <strain evidence="2">M932</strain>
    </source>
</reference>
<name>A0AAD9AR39_9PEZI</name>
<feature type="region of interest" description="Disordered" evidence="1">
    <location>
        <begin position="102"/>
        <end position="125"/>
    </location>
</feature>
<organism evidence="2 3">
    <name type="scientific">Colletotrichum chrysophilum</name>
    <dbReference type="NCBI Taxonomy" id="1836956"/>
    <lineage>
        <taxon>Eukaryota</taxon>
        <taxon>Fungi</taxon>
        <taxon>Dikarya</taxon>
        <taxon>Ascomycota</taxon>
        <taxon>Pezizomycotina</taxon>
        <taxon>Sordariomycetes</taxon>
        <taxon>Hypocreomycetidae</taxon>
        <taxon>Glomerellales</taxon>
        <taxon>Glomerellaceae</taxon>
        <taxon>Colletotrichum</taxon>
        <taxon>Colletotrichum gloeosporioides species complex</taxon>
    </lineage>
</organism>
<comment type="caution">
    <text evidence="2">The sequence shown here is derived from an EMBL/GenBank/DDBJ whole genome shotgun (WGS) entry which is preliminary data.</text>
</comment>
<feature type="region of interest" description="Disordered" evidence="1">
    <location>
        <begin position="1"/>
        <end position="31"/>
    </location>
</feature>